<evidence type="ECO:0000256" key="1">
    <source>
        <dbReference type="ARBA" id="ARBA00022603"/>
    </source>
</evidence>
<dbReference type="NCBIfam" id="TIGR03534">
    <property type="entry name" value="RF_mod_PrmC"/>
    <property type="match status" value="1"/>
</dbReference>
<dbReference type="InterPro" id="IPR019874">
    <property type="entry name" value="RF_methyltr_PrmC"/>
</dbReference>
<dbReference type="NCBIfam" id="TIGR00536">
    <property type="entry name" value="hemK_fam"/>
    <property type="match status" value="1"/>
</dbReference>
<dbReference type="OrthoDB" id="9800643at2"/>
<dbReference type="InterPro" id="IPR002052">
    <property type="entry name" value="DNA_methylase_N6_adenine_CS"/>
</dbReference>
<feature type="domain" description="Release factor glutamine methyltransferase N-terminal" evidence="7">
    <location>
        <begin position="13"/>
        <end position="83"/>
    </location>
</feature>
<dbReference type="InterPro" id="IPR050320">
    <property type="entry name" value="N5-glutamine_MTase"/>
</dbReference>
<dbReference type="Gene3D" id="3.40.50.150">
    <property type="entry name" value="Vaccinia Virus protein VP39"/>
    <property type="match status" value="1"/>
</dbReference>
<feature type="binding site" evidence="5">
    <location>
        <position position="181"/>
    </location>
    <ligand>
        <name>S-adenosyl-L-methionine</name>
        <dbReference type="ChEBI" id="CHEBI:59789"/>
    </ligand>
</feature>
<dbReference type="Pfam" id="PF17827">
    <property type="entry name" value="PrmC_N"/>
    <property type="match status" value="1"/>
</dbReference>
<reference evidence="8 9" key="1">
    <citation type="submission" date="2016-12" db="EMBL/GenBank/DDBJ databases">
        <authorList>
            <person name="Song W.-J."/>
            <person name="Kurnit D.M."/>
        </authorList>
    </citation>
    <scope>NUCLEOTIDE SEQUENCE [LARGE SCALE GENOMIC DNA]</scope>
    <source>
        <strain evidence="8 9">DSM 19599</strain>
    </source>
</reference>
<dbReference type="HAMAP" id="MF_02126">
    <property type="entry name" value="RF_methyltr_PrmC"/>
    <property type="match status" value="1"/>
</dbReference>
<keyword evidence="3 5" id="KW-0949">S-adenosyl-L-methionine</keyword>
<gene>
    <name evidence="5" type="primary">prmC</name>
    <name evidence="8" type="ORF">SAMN02745172_02738</name>
</gene>
<dbReference type="GO" id="GO:0003676">
    <property type="term" value="F:nucleic acid binding"/>
    <property type="evidence" value="ECO:0007669"/>
    <property type="project" value="InterPro"/>
</dbReference>
<comment type="catalytic activity">
    <reaction evidence="4 5">
        <text>L-glutaminyl-[peptide chain release factor] + S-adenosyl-L-methionine = N(5)-methyl-L-glutaminyl-[peptide chain release factor] + S-adenosyl-L-homocysteine + H(+)</text>
        <dbReference type="Rhea" id="RHEA:42896"/>
        <dbReference type="Rhea" id="RHEA-COMP:10271"/>
        <dbReference type="Rhea" id="RHEA-COMP:10272"/>
        <dbReference type="ChEBI" id="CHEBI:15378"/>
        <dbReference type="ChEBI" id="CHEBI:30011"/>
        <dbReference type="ChEBI" id="CHEBI:57856"/>
        <dbReference type="ChEBI" id="CHEBI:59789"/>
        <dbReference type="ChEBI" id="CHEBI:61891"/>
        <dbReference type="EC" id="2.1.1.297"/>
    </reaction>
</comment>
<evidence type="ECO:0000256" key="4">
    <source>
        <dbReference type="ARBA" id="ARBA00048391"/>
    </source>
</evidence>
<accession>A0A1M7ZN46</accession>
<feature type="binding site" evidence="5">
    <location>
        <begin position="129"/>
        <end position="133"/>
    </location>
    <ligand>
        <name>S-adenosyl-L-methionine</name>
        <dbReference type="ChEBI" id="CHEBI:59789"/>
    </ligand>
</feature>
<evidence type="ECO:0000256" key="5">
    <source>
        <dbReference type="HAMAP-Rule" id="MF_02126"/>
    </source>
</evidence>
<feature type="binding site" evidence="5">
    <location>
        <position position="195"/>
    </location>
    <ligand>
        <name>S-adenosyl-L-methionine</name>
        <dbReference type="ChEBI" id="CHEBI:59789"/>
    </ligand>
</feature>
<keyword evidence="9" id="KW-1185">Reference proteome</keyword>
<dbReference type="InterPro" id="IPR007848">
    <property type="entry name" value="Small_mtfrase_dom"/>
</dbReference>
<dbReference type="RefSeq" id="WP_073629573.1">
    <property type="nucleotide sequence ID" value="NZ_FRXO01000005.1"/>
</dbReference>
<dbReference type="PANTHER" id="PTHR18895">
    <property type="entry name" value="HEMK METHYLTRANSFERASE"/>
    <property type="match status" value="1"/>
</dbReference>
<dbReference type="EC" id="2.1.1.297" evidence="5"/>
<dbReference type="Proteomes" id="UP000186406">
    <property type="component" value="Unassembled WGS sequence"/>
</dbReference>
<dbReference type="PROSITE" id="PS00092">
    <property type="entry name" value="N6_MTASE"/>
    <property type="match status" value="1"/>
</dbReference>
<dbReference type="InterPro" id="IPR040758">
    <property type="entry name" value="PrmC_N"/>
</dbReference>
<dbReference type="SUPFAM" id="SSF53335">
    <property type="entry name" value="S-adenosyl-L-methionine-dependent methyltransferases"/>
    <property type="match status" value="1"/>
</dbReference>
<dbReference type="EMBL" id="FRXO01000005">
    <property type="protein sequence ID" value="SHO66086.1"/>
    <property type="molecule type" value="Genomic_DNA"/>
</dbReference>
<evidence type="ECO:0000256" key="3">
    <source>
        <dbReference type="ARBA" id="ARBA00022691"/>
    </source>
</evidence>
<evidence type="ECO:0000259" key="6">
    <source>
        <dbReference type="Pfam" id="PF05175"/>
    </source>
</evidence>
<evidence type="ECO:0000313" key="9">
    <source>
        <dbReference type="Proteomes" id="UP000186406"/>
    </source>
</evidence>
<dbReference type="Pfam" id="PF05175">
    <property type="entry name" value="MTS"/>
    <property type="match status" value="1"/>
</dbReference>
<proteinExistence type="inferred from homology"/>
<dbReference type="InterPro" id="IPR004556">
    <property type="entry name" value="HemK-like"/>
</dbReference>
<keyword evidence="2 5" id="KW-0808">Transferase</keyword>
<feature type="binding site" evidence="5">
    <location>
        <position position="152"/>
    </location>
    <ligand>
        <name>S-adenosyl-L-methionine</name>
        <dbReference type="ChEBI" id="CHEBI:59789"/>
    </ligand>
</feature>
<dbReference type="GO" id="GO:0102559">
    <property type="term" value="F:peptide chain release factor N(5)-glutamine methyltransferase activity"/>
    <property type="evidence" value="ECO:0007669"/>
    <property type="project" value="UniProtKB-EC"/>
</dbReference>
<dbReference type="PANTHER" id="PTHR18895:SF74">
    <property type="entry name" value="MTRF1L RELEASE FACTOR GLUTAMINE METHYLTRANSFERASE"/>
    <property type="match status" value="1"/>
</dbReference>
<name>A0A1M7ZN46_9HYPH</name>
<keyword evidence="1 5" id="KW-0489">Methyltransferase</keyword>
<dbReference type="GO" id="GO:0032259">
    <property type="term" value="P:methylation"/>
    <property type="evidence" value="ECO:0007669"/>
    <property type="project" value="UniProtKB-KW"/>
</dbReference>
<evidence type="ECO:0000313" key="8">
    <source>
        <dbReference type="EMBL" id="SHO66086.1"/>
    </source>
</evidence>
<evidence type="ECO:0000256" key="2">
    <source>
        <dbReference type="ARBA" id="ARBA00022679"/>
    </source>
</evidence>
<feature type="domain" description="Methyltransferase small" evidence="6">
    <location>
        <begin position="124"/>
        <end position="202"/>
    </location>
</feature>
<evidence type="ECO:0000259" key="7">
    <source>
        <dbReference type="Pfam" id="PF17827"/>
    </source>
</evidence>
<dbReference type="STRING" id="1123029.SAMN02745172_02738"/>
<feature type="binding site" evidence="5">
    <location>
        <begin position="195"/>
        <end position="198"/>
    </location>
    <ligand>
        <name>substrate</name>
    </ligand>
</feature>
<dbReference type="Gene3D" id="1.10.8.10">
    <property type="entry name" value="DNA helicase RuvA subunit, C-terminal domain"/>
    <property type="match status" value="1"/>
</dbReference>
<dbReference type="AlphaFoldDB" id="A0A1M7ZN46"/>
<protein>
    <recommendedName>
        <fullName evidence="5">Release factor glutamine methyltransferase</fullName>
        <shortName evidence="5">RF MTase</shortName>
        <ecNumber evidence="5">2.1.1.297</ecNumber>
    </recommendedName>
    <alternativeName>
        <fullName evidence="5">N5-glutamine methyltransferase PrmC</fullName>
    </alternativeName>
    <alternativeName>
        <fullName evidence="5">Protein-(glutamine-N5) MTase PrmC</fullName>
    </alternativeName>
    <alternativeName>
        <fullName evidence="5">Protein-glutamine N-methyltransferase PrmC</fullName>
    </alternativeName>
</protein>
<organism evidence="8 9">
    <name type="scientific">Pseudoxanthobacter soli DSM 19599</name>
    <dbReference type="NCBI Taxonomy" id="1123029"/>
    <lineage>
        <taxon>Bacteria</taxon>
        <taxon>Pseudomonadati</taxon>
        <taxon>Pseudomonadota</taxon>
        <taxon>Alphaproteobacteria</taxon>
        <taxon>Hyphomicrobiales</taxon>
        <taxon>Segnochrobactraceae</taxon>
        <taxon>Pseudoxanthobacter</taxon>
    </lineage>
</organism>
<sequence>MPDAADSGTRIADLLIRTRAAFRAAGLPTADLDARLLVSEAFGLSSTAVVIEGDRAATADGQTRLADFTRRRLDGEPVGRLLGRREFWGIPFALAPDTLEPRPDTETVVEAALAAFPHRDAPLRFADLGTGTGAIAVAILSERPNAVAVGLDLAPGAVAAAVKNAVSAGVGTRFLGVVGDFSRLPVAGFDFIVSNPPYITSSDMASLDRGVLEYDPALALDGGPDGLVAYRALIPAAFAALKPEGRLIVEIGAGQERDVAALMTRAGFEAVFARRDLAGLDRVIEGRRTTAR</sequence>
<comment type="function">
    <text evidence="5">Methylates the class 1 translation termination release factors RF1/PrfA and RF2/PrfB on the glutamine residue of the universally conserved GGQ motif.</text>
</comment>
<dbReference type="CDD" id="cd02440">
    <property type="entry name" value="AdoMet_MTases"/>
    <property type="match status" value="1"/>
</dbReference>
<comment type="similarity">
    <text evidence="5">Belongs to the protein N5-glutamine methyltransferase family. PrmC subfamily.</text>
</comment>
<dbReference type="InterPro" id="IPR029063">
    <property type="entry name" value="SAM-dependent_MTases_sf"/>
</dbReference>